<dbReference type="Pfam" id="PF07777">
    <property type="entry name" value="MFMR"/>
    <property type="match status" value="1"/>
</dbReference>
<organism evidence="10 11">
    <name type="scientific">Tagetes erecta</name>
    <name type="common">African marigold</name>
    <dbReference type="NCBI Taxonomy" id="13708"/>
    <lineage>
        <taxon>Eukaryota</taxon>
        <taxon>Viridiplantae</taxon>
        <taxon>Streptophyta</taxon>
        <taxon>Embryophyta</taxon>
        <taxon>Tracheophyta</taxon>
        <taxon>Spermatophyta</taxon>
        <taxon>Magnoliopsida</taxon>
        <taxon>eudicotyledons</taxon>
        <taxon>Gunneridae</taxon>
        <taxon>Pentapetalae</taxon>
        <taxon>asterids</taxon>
        <taxon>campanulids</taxon>
        <taxon>Asterales</taxon>
        <taxon>Asteraceae</taxon>
        <taxon>Asteroideae</taxon>
        <taxon>Heliantheae alliance</taxon>
        <taxon>Tageteae</taxon>
        <taxon>Tagetes</taxon>
    </lineage>
</organism>
<evidence type="ECO:0000256" key="3">
    <source>
        <dbReference type="ARBA" id="ARBA00023015"/>
    </source>
</evidence>
<feature type="domain" description="BZIP" evidence="9">
    <location>
        <begin position="324"/>
        <end position="387"/>
    </location>
</feature>
<feature type="compositionally biased region" description="Low complexity" evidence="8">
    <location>
        <begin position="139"/>
        <end position="149"/>
    </location>
</feature>
<dbReference type="InterPro" id="IPR044827">
    <property type="entry name" value="GBF-like"/>
</dbReference>
<sequence length="412" mass="45364">MGSKEMDESDKEAKEPKKEIAASEEPPSSNAVGMIPPNWPGFQGYSPMPSHGYLAPFPQPPPYMWGVQHFIPPYGTTPHPYVMYPHGGIYAHPPMPPGPYPFNLYAMLYPNGVAEDSDNTPCSLEVNSMSSEGQEKLSIKGSKGSLGSLNTITGKNIESRKADVSANGSYPKSGESASEGSSEGSDVSSENVGIQNSQMNSRSTQDSMKGEASQNGNPMVNGHQNGGLVNKPMMILRRSETAAGPVTNLNRSGADSSNIPALHGKVTFAPVVGGTVAPIGSREKIQPQLRQQDERELKRQLKRQRRKQANKESACRFWPQDEKELKRQRRKQANREAACRSRFRQQGIWDELAQRAETLKEENVSLKLELSRIRSHYEQLLAENAALGKRQNTILGRLREAPGQEEIKQELG</sequence>
<evidence type="ECO:0000256" key="1">
    <source>
        <dbReference type="ARBA" id="ARBA00004123"/>
    </source>
</evidence>
<comment type="caution">
    <text evidence="10">The sequence shown here is derived from an EMBL/GenBank/DDBJ whole genome shotgun (WGS) entry which is preliminary data.</text>
</comment>
<evidence type="ECO:0000259" key="9">
    <source>
        <dbReference type="PROSITE" id="PS50217"/>
    </source>
</evidence>
<keyword evidence="3" id="KW-0805">Transcription regulation</keyword>
<dbReference type="GO" id="GO:0005634">
    <property type="term" value="C:nucleus"/>
    <property type="evidence" value="ECO:0007669"/>
    <property type="project" value="UniProtKB-SubCell"/>
</dbReference>
<keyword evidence="6" id="KW-0539">Nucleus</keyword>
<evidence type="ECO:0000256" key="4">
    <source>
        <dbReference type="ARBA" id="ARBA00023125"/>
    </source>
</evidence>
<dbReference type="PROSITE" id="PS50217">
    <property type="entry name" value="BZIP"/>
    <property type="match status" value="1"/>
</dbReference>
<evidence type="ECO:0000256" key="7">
    <source>
        <dbReference type="SAM" id="Coils"/>
    </source>
</evidence>
<evidence type="ECO:0000256" key="5">
    <source>
        <dbReference type="ARBA" id="ARBA00023163"/>
    </source>
</evidence>
<dbReference type="InterPro" id="IPR012900">
    <property type="entry name" value="MFMR"/>
</dbReference>
<dbReference type="Pfam" id="PF00170">
    <property type="entry name" value="bZIP_1"/>
    <property type="match status" value="1"/>
</dbReference>
<dbReference type="GO" id="GO:0003700">
    <property type="term" value="F:DNA-binding transcription factor activity"/>
    <property type="evidence" value="ECO:0007669"/>
    <property type="project" value="InterPro"/>
</dbReference>
<dbReference type="InterPro" id="IPR004827">
    <property type="entry name" value="bZIP"/>
</dbReference>
<dbReference type="SMART" id="SM00338">
    <property type="entry name" value="BRLZ"/>
    <property type="match status" value="1"/>
</dbReference>
<feature type="compositionally biased region" description="Basic and acidic residues" evidence="8">
    <location>
        <begin position="1"/>
        <end position="21"/>
    </location>
</feature>
<dbReference type="EMBL" id="JAUHHV010000001">
    <property type="protein sequence ID" value="KAK1438338.1"/>
    <property type="molecule type" value="Genomic_DNA"/>
</dbReference>
<name>A0AAD8LEZ6_TARER</name>
<dbReference type="CDD" id="cd14702">
    <property type="entry name" value="bZIP_plant_GBF1"/>
    <property type="match status" value="1"/>
</dbReference>
<dbReference type="PANTHER" id="PTHR45967:SF2">
    <property type="entry name" value="BZIP TRANSCRIPTION FACTOR 68"/>
    <property type="match status" value="1"/>
</dbReference>
<dbReference type="PROSITE" id="PS00036">
    <property type="entry name" value="BZIP_BASIC"/>
    <property type="match status" value="1"/>
</dbReference>
<keyword evidence="7" id="KW-0175">Coiled coil</keyword>
<feature type="region of interest" description="Disordered" evidence="8">
    <location>
        <begin position="1"/>
        <end position="36"/>
    </location>
</feature>
<dbReference type="Pfam" id="PF16596">
    <property type="entry name" value="MFMR_assoc"/>
    <property type="match status" value="1"/>
</dbReference>
<evidence type="ECO:0000256" key="2">
    <source>
        <dbReference type="ARBA" id="ARBA00007163"/>
    </source>
</evidence>
<comment type="subcellular location">
    <subcellularLocation>
        <location evidence="1">Nucleus</location>
    </subcellularLocation>
</comment>
<feature type="coiled-coil region" evidence="7">
    <location>
        <begin position="349"/>
        <end position="376"/>
    </location>
</feature>
<dbReference type="Proteomes" id="UP001229421">
    <property type="component" value="Unassembled WGS sequence"/>
</dbReference>
<comment type="similarity">
    <text evidence="2">Belongs to the bZIP family.</text>
</comment>
<dbReference type="AlphaFoldDB" id="A0AAD8LEZ6"/>
<feature type="compositionally biased region" description="Polar residues" evidence="8">
    <location>
        <begin position="194"/>
        <end position="218"/>
    </location>
</feature>
<accession>A0AAD8LEZ6</accession>
<dbReference type="InterPro" id="IPR046347">
    <property type="entry name" value="bZIP_sf"/>
</dbReference>
<evidence type="ECO:0000313" key="11">
    <source>
        <dbReference type="Proteomes" id="UP001229421"/>
    </source>
</evidence>
<keyword evidence="4" id="KW-0238">DNA-binding</keyword>
<protein>
    <recommendedName>
        <fullName evidence="9">BZIP domain-containing protein</fullName>
    </recommendedName>
</protein>
<dbReference type="PANTHER" id="PTHR45967">
    <property type="entry name" value="G-BOX-BINDING FACTOR 3-RELATED"/>
    <property type="match status" value="1"/>
</dbReference>
<dbReference type="Gene3D" id="1.20.5.170">
    <property type="match status" value="1"/>
</dbReference>
<reference evidence="10" key="1">
    <citation type="journal article" date="2023" name="bioRxiv">
        <title>Improved chromosome-level genome assembly for marigold (Tagetes erecta).</title>
        <authorList>
            <person name="Jiang F."/>
            <person name="Yuan L."/>
            <person name="Wang S."/>
            <person name="Wang H."/>
            <person name="Xu D."/>
            <person name="Wang A."/>
            <person name="Fan W."/>
        </authorList>
    </citation>
    <scope>NUCLEOTIDE SEQUENCE</scope>
    <source>
        <strain evidence="10">WSJ</strain>
        <tissue evidence="10">Leaf</tissue>
    </source>
</reference>
<keyword evidence="5" id="KW-0804">Transcription</keyword>
<feature type="compositionally biased region" description="Low complexity" evidence="8">
    <location>
        <begin position="173"/>
        <end position="193"/>
    </location>
</feature>
<feature type="region of interest" description="Disordered" evidence="8">
    <location>
        <begin position="127"/>
        <end position="228"/>
    </location>
</feature>
<keyword evidence="11" id="KW-1185">Reference proteome</keyword>
<evidence type="ECO:0000256" key="8">
    <source>
        <dbReference type="SAM" id="MobiDB-lite"/>
    </source>
</evidence>
<dbReference type="GO" id="GO:0000976">
    <property type="term" value="F:transcription cis-regulatory region binding"/>
    <property type="evidence" value="ECO:0007669"/>
    <property type="project" value="UniProtKB-ARBA"/>
</dbReference>
<dbReference type="InterPro" id="IPR045314">
    <property type="entry name" value="bZIP_plant_GBF1"/>
</dbReference>
<evidence type="ECO:0000256" key="6">
    <source>
        <dbReference type="ARBA" id="ARBA00023242"/>
    </source>
</evidence>
<gene>
    <name evidence="10" type="ORF">QVD17_04146</name>
</gene>
<evidence type="ECO:0000313" key="10">
    <source>
        <dbReference type="EMBL" id="KAK1438338.1"/>
    </source>
</evidence>
<dbReference type="SUPFAM" id="SSF57959">
    <property type="entry name" value="Leucine zipper domain"/>
    <property type="match status" value="1"/>
</dbReference>
<proteinExistence type="inferred from homology"/>